<dbReference type="Proteomes" id="UP000250235">
    <property type="component" value="Unassembled WGS sequence"/>
</dbReference>
<evidence type="ECO:0000313" key="1">
    <source>
        <dbReference type="EMBL" id="KZV34219.1"/>
    </source>
</evidence>
<gene>
    <name evidence="1" type="ORF">F511_39623</name>
</gene>
<dbReference type="AlphaFoldDB" id="A0A2Z7BLG7"/>
<reference evidence="1 2" key="1">
    <citation type="journal article" date="2015" name="Proc. Natl. Acad. Sci. U.S.A.">
        <title>The resurrection genome of Boea hygrometrica: A blueprint for survival of dehydration.</title>
        <authorList>
            <person name="Xiao L."/>
            <person name="Yang G."/>
            <person name="Zhang L."/>
            <person name="Yang X."/>
            <person name="Zhao S."/>
            <person name="Ji Z."/>
            <person name="Zhou Q."/>
            <person name="Hu M."/>
            <person name="Wang Y."/>
            <person name="Chen M."/>
            <person name="Xu Y."/>
            <person name="Jin H."/>
            <person name="Xiao X."/>
            <person name="Hu G."/>
            <person name="Bao F."/>
            <person name="Hu Y."/>
            <person name="Wan P."/>
            <person name="Li L."/>
            <person name="Deng X."/>
            <person name="Kuang T."/>
            <person name="Xiang C."/>
            <person name="Zhu J.K."/>
            <person name="Oliver M.J."/>
            <person name="He Y."/>
        </authorList>
    </citation>
    <scope>NUCLEOTIDE SEQUENCE [LARGE SCALE GENOMIC DNA]</scope>
    <source>
        <strain evidence="2">cv. XS01</strain>
    </source>
</reference>
<organism evidence="1 2">
    <name type="scientific">Dorcoceras hygrometricum</name>
    <dbReference type="NCBI Taxonomy" id="472368"/>
    <lineage>
        <taxon>Eukaryota</taxon>
        <taxon>Viridiplantae</taxon>
        <taxon>Streptophyta</taxon>
        <taxon>Embryophyta</taxon>
        <taxon>Tracheophyta</taxon>
        <taxon>Spermatophyta</taxon>
        <taxon>Magnoliopsida</taxon>
        <taxon>eudicotyledons</taxon>
        <taxon>Gunneridae</taxon>
        <taxon>Pentapetalae</taxon>
        <taxon>asterids</taxon>
        <taxon>lamiids</taxon>
        <taxon>Lamiales</taxon>
        <taxon>Gesneriaceae</taxon>
        <taxon>Didymocarpoideae</taxon>
        <taxon>Trichosporeae</taxon>
        <taxon>Loxocarpinae</taxon>
        <taxon>Dorcoceras</taxon>
    </lineage>
</organism>
<evidence type="ECO:0000313" key="2">
    <source>
        <dbReference type="Proteomes" id="UP000250235"/>
    </source>
</evidence>
<dbReference type="EMBL" id="KV005132">
    <property type="protein sequence ID" value="KZV34219.1"/>
    <property type="molecule type" value="Genomic_DNA"/>
</dbReference>
<sequence length="59" mass="6529">MAATGMQVICGAGLSSRIVGVKQFAPLRSVPFSKRDLKFRVRSTAEVNIHTCFNIYLIE</sequence>
<protein>
    <submittedName>
        <fullName evidence="1">Uncharacterized protein</fullName>
    </submittedName>
</protein>
<proteinExistence type="predicted"/>
<keyword evidence="2" id="KW-1185">Reference proteome</keyword>
<name>A0A2Z7BLG7_9LAMI</name>
<accession>A0A2Z7BLG7</accession>